<dbReference type="EMBL" id="AGDW01000014">
    <property type="protein sequence ID" value="EMB31394.1"/>
    <property type="molecule type" value="Genomic_DNA"/>
</dbReference>
<dbReference type="SUPFAM" id="SSF89372">
    <property type="entry name" value="Fucose-specific lectin"/>
    <property type="match status" value="1"/>
</dbReference>
<dbReference type="HOGENOM" id="CLU_007801_1_0_12"/>
<organism evidence="3">
    <name type="scientific">Treponema denticola H1-T</name>
    <dbReference type="NCBI Taxonomy" id="999431"/>
    <lineage>
        <taxon>Bacteria</taxon>
        <taxon>Pseudomonadati</taxon>
        <taxon>Spirochaetota</taxon>
        <taxon>Spirochaetia</taxon>
        <taxon>Spirochaetales</taxon>
        <taxon>Treponemataceae</taxon>
        <taxon>Treponema</taxon>
    </lineage>
</organism>
<evidence type="ECO:0000313" key="3">
    <source>
        <dbReference type="EMBL" id="EMB31394.1"/>
    </source>
</evidence>
<dbReference type="PATRIC" id="fig|999431.4.peg.1482"/>
<accession>M2CAN5</accession>
<reference evidence="3" key="1">
    <citation type="submission" date="2012-01" db="EMBL/GenBank/DDBJ databases">
        <title>The Genome Sequence of Treponema denticola H1-T.</title>
        <authorList>
            <consortium name="The Broad Institute Genome Sequencing Platform"/>
            <person name="Earl A."/>
            <person name="Ward D."/>
            <person name="Feldgarden M."/>
            <person name="Gevers D."/>
            <person name="Blanton J.M."/>
            <person name="Fenno C.J."/>
            <person name="Baranova O.V."/>
            <person name="Mathney J."/>
            <person name="Dewhirst F.E."/>
            <person name="Izard J."/>
            <person name="Young S.K."/>
            <person name="Zeng Q."/>
            <person name="Gargeya S."/>
            <person name="Fitzgerald M."/>
            <person name="Haas B."/>
            <person name="Abouelleil A."/>
            <person name="Alvarado L."/>
            <person name="Arachchi H.M."/>
            <person name="Berlin A."/>
            <person name="Chapman S.B."/>
            <person name="Gearin G."/>
            <person name="Goldberg J."/>
            <person name="Griggs A."/>
            <person name="Gujja S."/>
            <person name="Hansen M."/>
            <person name="Heiman D."/>
            <person name="Howarth C."/>
            <person name="Larimer J."/>
            <person name="Lui A."/>
            <person name="MacDonald P.J.P."/>
            <person name="McCowen C."/>
            <person name="Montmayeur A."/>
            <person name="Murphy C."/>
            <person name="Neiman D."/>
            <person name="Pearson M."/>
            <person name="Priest M."/>
            <person name="Roberts A."/>
            <person name="Saif S."/>
            <person name="Shea T."/>
            <person name="Sisk P."/>
            <person name="Stolte C."/>
            <person name="Sykes S."/>
            <person name="Wortman J."/>
            <person name="Nusbaum C."/>
            <person name="Birren B."/>
        </authorList>
    </citation>
    <scope>NUCLEOTIDE SEQUENCE [LARGE SCALE GENOMIC DNA]</scope>
    <source>
        <strain evidence="3">H1-T</strain>
    </source>
</reference>
<sequence>MKKLPSLILFIFLCFSSCNFFMQEEYGELVIDLEGSSSRAIGSNGLPEIASSELYLQIIGETSGIIEKKFEAGTPKFFSENFPIGEKLKIRVRLSVVSASWETSVNHTVTQGTNNIMLKLNKIASGNKKIAFSIGHSGSPVNHKLRFENSSDISINASTPISGTPGFARDSKGRLYFIYKDSSHWKIKRFTSEGAEDTAYNHSPLTSSLTGDEVEIFSDRSTGDIYVLDKRSTGNKLYKTDGTTTTNIVIPSNFQNPSGDKISRMAIYDKFCFIADDNNKLHSYNFNGTQISGHPIKSLDLFTNLIKINSSDIPAGNFKSGDIFVNENKLYVLFSAFSNDLINGAYSLGGILEYTYNDEGNLEPARKLGFSQSLTAGMDNIANIDEASNFYGAAKIIGFEDETIYIADDGYKLQTGTSHAEVEKNKNRIASLNTVSGSLSFEPTEHTWFEEKQEAAPPTPPTPPSPGKMIVWTKNGTTGYNFYEVTDEDPNTSGKTPLITGSGTTYPLDVCSFDKDGNLYVVWKNNNNNKYEVRRYLWLNDQNGYANAHTKIELKDKDGFNLSTEPKAISIYLSAAGGDSYCYYVYKDAAKDNYILRFKWDNESQNFLSSNFDNVYQKKLADEEIPGKEKKCTALAANSDGLFASIIDETDNSYDITIKKYSHTGTDESSKQIISDPASSGGGNPDKYHKQTINDMYIKDGALYILAAQYKGRLNSTSTTKVSVGGSLLKLESLSGNIQDSTLTNLWPSGTINALQENYAPYRFIKTSDNQMVIASDGYKGNSSPSPICTQLNKLVFFKKTGGSDQWQYETVKDTDAKFSKELNYTGGLFKWE</sequence>
<protein>
    <submittedName>
        <fullName evidence="3">Uncharacterized protein</fullName>
    </submittedName>
</protein>
<feature type="signal peptide" evidence="2">
    <location>
        <begin position="1"/>
        <end position="22"/>
    </location>
</feature>
<evidence type="ECO:0000256" key="2">
    <source>
        <dbReference type="SAM" id="SignalP"/>
    </source>
</evidence>
<feature type="chain" id="PRO_5004021194" evidence="2">
    <location>
        <begin position="23"/>
        <end position="833"/>
    </location>
</feature>
<name>M2CAN5_TREDN</name>
<proteinExistence type="predicted"/>
<dbReference type="AlphaFoldDB" id="M2CAN5"/>
<dbReference type="RefSeq" id="WP_002688669.1">
    <property type="nucleotide sequence ID" value="NZ_CM001794.1"/>
</dbReference>
<gene>
    <name evidence="3" type="ORF">HMPREF9725_01443</name>
</gene>
<feature type="region of interest" description="Disordered" evidence="1">
    <location>
        <begin position="668"/>
        <end position="687"/>
    </location>
</feature>
<keyword evidence="2" id="KW-0732">Signal</keyword>
<comment type="caution">
    <text evidence="3">The sequence shown here is derived from an EMBL/GenBank/DDBJ whole genome shotgun (WGS) entry which is preliminary data.</text>
</comment>
<dbReference type="Proteomes" id="UP000011708">
    <property type="component" value="Chromosome"/>
</dbReference>
<evidence type="ECO:0000256" key="1">
    <source>
        <dbReference type="SAM" id="MobiDB-lite"/>
    </source>
</evidence>